<accession>A0A3Q4MNS6</accession>
<dbReference type="InterPro" id="IPR043502">
    <property type="entry name" value="DNA/RNA_pol_sf"/>
</dbReference>
<dbReference type="OMA" id="MEWRELT"/>
<evidence type="ECO:0000259" key="1">
    <source>
        <dbReference type="PROSITE" id="PS50878"/>
    </source>
</evidence>
<proteinExistence type="predicted"/>
<dbReference type="Ensembl" id="ENSNBRT00000015912.1">
    <property type="protein sequence ID" value="ENSNBRP00000015489.1"/>
    <property type="gene ID" value="ENSNBRG00000012007.1"/>
</dbReference>
<dbReference type="SUPFAM" id="SSF56672">
    <property type="entry name" value="DNA/RNA polymerases"/>
    <property type="match status" value="1"/>
</dbReference>
<protein>
    <recommendedName>
        <fullName evidence="1">Reverse transcriptase domain-containing protein</fullName>
    </recommendedName>
</protein>
<dbReference type="PROSITE" id="PS50878">
    <property type="entry name" value="RT_POL"/>
    <property type="match status" value="1"/>
</dbReference>
<evidence type="ECO:0000313" key="3">
    <source>
        <dbReference type="Proteomes" id="UP000261580"/>
    </source>
</evidence>
<keyword evidence="3" id="KW-1185">Reference proteome</keyword>
<dbReference type="InterPro" id="IPR000477">
    <property type="entry name" value="RT_dom"/>
</dbReference>
<organism evidence="2 3">
    <name type="scientific">Neolamprologus brichardi</name>
    <name type="common">Fairy cichlid</name>
    <name type="synonym">Lamprologus brichardi</name>
    <dbReference type="NCBI Taxonomy" id="32507"/>
    <lineage>
        <taxon>Eukaryota</taxon>
        <taxon>Metazoa</taxon>
        <taxon>Chordata</taxon>
        <taxon>Craniata</taxon>
        <taxon>Vertebrata</taxon>
        <taxon>Euteleostomi</taxon>
        <taxon>Actinopterygii</taxon>
        <taxon>Neopterygii</taxon>
        <taxon>Teleostei</taxon>
        <taxon>Neoteleostei</taxon>
        <taxon>Acanthomorphata</taxon>
        <taxon>Ovalentaria</taxon>
        <taxon>Cichlomorphae</taxon>
        <taxon>Cichliformes</taxon>
        <taxon>Cichlidae</taxon>
        <taxon>African cichlids</taxon>
        <taxon>Pseudocrenilabrinae</taxon>
        <taxon>Lamprologini</taxon>
        <taxon>Neolamprologus</taxon>
    </lineage>
</organism>
<dbReference type="Pfam" id="PF00078">
    <property type="entry name" value="RVT_1"/>
    <property type="match status" value="1"/>
</dbReference>
<dbReference type="PANTHER" id="PTHR33332">
    <property type="entry name" value="REVERSE TRANSCRIPTASE DOMAIN-CONTAINING PROTEIN"/>
    <property type="match status" value="1"/>
</dbReference>
<dbReference type="Proteomes" id="UP000261580">
    <property type="component" value="Unassembled WGS sequence"/>
</dbReference>
<dbReference type="GeneTree" id="ENSGT01120000271879"/>
<evidence type="ECO:0000313" key="2">
    <source>
        <dbReference type="Ensembl" id="ENSNBRP00000015489.1"/>
    </source>
</evidence>
<sequence>MLSPKGSFVTKKRIFAAFDTVDHTILLNRLKTCVGIQGSALKWFASYLESRTYSVMLGNKYSSPATLTCGIPQGSILGPVLFSLYMLPLGSIFQKHQIPYHSYADDTQFYLSLKPGADSTLQKVSECLSDIHCWMFRMQPQVWTEGLWHWRGWLRLSS</sequence>
<name>A0A3Q4MNS6_NEOBR</name>
<dbReference type="Bgee" id="ENSNBRG00000012007">
    <property type="expression patterns" value="Expressed in camera-type eye and 1 other cell type or tissue"/>
</dbReference>
<reference evidence="2" key="1">
    <citation type="submission" date="2025-08" db="UniProtKB">
        <authorList>
            <consortium name="Ensembl"/>
        </authorList>
    </citation>
    <scope>IDENTIFICATION</scope>
</reference>
<dbReference type="AlphaFoldDB" id="A0A3Q4MNS6"/>
<feature type="domain" description="Reverse transcriptase" evidence="1">
    <location>
        <begin position="1"/>
        <end position="155"/>
    </location>
</feature>
<reference evidence="2" key="2">
    <citation type="submission" date="2025-09" db="UniProtKB">
        <authorList>
            <consortium name="Ensembl"/>
        </authorList>
    </citation>
    <scope>IDENTIFICATION</scope>
</reference>